<keyword evidence="5" id="KW-1185">Reference proteome</keyword>
<dbReference type="Pfam" id="PF18962">
    <property type="entry name" value="Por_Secre_tail"/>
    <property type="match status" value="1"/>
</dbReference>
<evidence type="ECO:0000313" key="5">
    <source>
        <dbReference type="Proteomes" id="UP000594195"/>
    </source>
</evidence>
<evidence type="ECO:0000313" key="4">
    <source>
        <dbReference type="EMBL" id="QOW11322.1"/>
    </source>
</evidence>
<dbReference type="SUPFAM" id="SSF69304">
    <property type="entry name" value="Tricorn protease N-terminal domain"/>
    <property type="match status" value="1"/>
</dbReference>
<feature type="domain" description="Secretion system C-terminal sorting" evidence="3">
    <location>
        <begin position="356"/>
        <end position="423"/>
    </location>
</feature>
<evidence type="ECO:0000256" key="2">
    <source>
        <dbReference type="SAM" id="SignalP"/>
    </source>
</evidence>
<sequence>MKNLYVAALFLAGFNLAQSQVYDTGSFVFMTDVSNNGVAAGNVMNAAHLYWTEDAGTLEIGELTSGDYISGYTNVTSDGKFISGTMTNPGTNYDEMAKYEIATGTWAFLGGLGAMSDMTVSSAWGMTGDGSAIVGLAYPAPSDAHAVKWTQAGGVVDLGSTVPNRSSRGNSITDDGTIVVGWQDNDYGDREGVYWKNGVQTYLKDDNGMNTGEAVSVTPDGKTIVGFTFDNPFIWNETEGYTMITHPDPDFSGAASSITDDGKTVVGYFRPWNGQAVMGEGFIYTKEGGRMNLNEYVASLGFDDLGITFALPMAISPNGQYITGAGRTDDDIRGFVIKLPAGGLATANVQNTKMTVYPNPAQDVLYFNNANKVSSIEVYNMVGQKVLSTTAISKEGLDVSKLTKGAYVVKVKTGNQTESVKLIKK</sequence>
<reference evidence="4 5" key="1">
    <citation type="submission" date="2019-05" db="EMBL/GenBank/DDBJ databases">
        <title>Chryseobacterium sp. isolated from King George Island, maritime Antarctica.</title>
        <authorList>
            <person name="Peng X."/>
        </authorList>
    </citation>
    <scope>NUCLEOTIDE SEQUENCE [LARGE SCALE GENOMIC DNA]</scope>
    <source>
        <strain evidence="4 5">7-3A</strain>
    </source>
</reference>
<dbReference type="KEGG" id="kfa:Q73A0000_13620"/>
<dbReference type="AlphaFoldDB" id="A0A7M2YCY2"/>
<dbReference type="EMBL" id="CP040442">
    <property type="protein sequence ID" value="QOW11322.1"/>
    <property type="molecule type" value="Genomic_DNA"/>
</dbReference>
<accession>A0A7M2YCY2</accession>
<organism evidence="4 5">
    <name type="scientific">Kaistella flava</name>
    <name type="common">ex Peng et al. 2021</name>
    <dbReference type="NCBI Taxonomy" id="2038776"/>
    <lineage>
        <taxon>Bacteria</taxon>
        <taxon>Pseudomonadati</taxon>
        <taxon>Bacteroidota</taxon>
        <taxon>Flavobacteriia</taxon>
        <taxon>Flavobacteriales</taxon>
        <taxon>Weeksellaceae</taxon>
        <taxon>Chryseobacterium group</taxon>
        <taxon>Kaistella</taxon>
    </lineage>
</organism>
<dbReference type="Proteomes" id="UP000594195">
    <property type="component" value="Chromosome"/>
</dbReference>
<evidence type="ECO:0000259" key="3">
    <source>
        <dbReference type="Pfam" id="PF18962"/>
    </source>
</evidence>
<feature type="signal peptide" evidence="2">
    <location>
        <begin position="1"/>
        <end position="19"/>
    </location>
</feature>
<feature type="chain" id="PRO_5032481902" evidence="2">
    <location>
        <begin position="20"/>
        <end position="425"/>
    </location>
</feature>
<dbReference type="NCBIfam" id="TIGR04183">
    <property type="entry name" value="Por_Secre_tail"/>
    <property type="match status" value="1"/>
</dbReference>
<gene>
    <name evidence="4" type="ORF">Q73A0000_13620</name>
</gene>
<keyword evidence="1 2" id="KW-0732">Signal</keyword>
<proteinExistence type="predicted"/>
<dbReference type="InterPro" id="IPR026444">
    <property type="entry name" value="Secre_tail"/>
</dbReference>
<name>A0A7M2YCY2_9FLAO</name>
<evidence type="ECO:0000256" key="1">
    <source>
        <dbReference type="ARBA" id="ARBA00022729"/>
    </source>
</evidence>
<dbReference type="RefSeq" id="WP_193811504.1">
    <property type="nucleotide sequence ID" value="NZ_CP040442.1"/>
</dbReference>
<protein>
    <submittedName>
        <fullName evidence="4">T9SS type A sorting domain-containing protein</fullName>
    </submittedName>
</protein>